<accession>A0ABX2AN37</accession>
<dbReference type="Proteomes" id="UP000714420">
    <property type="component" value="Unassembled WGS sequence"/>
</dbReference>
<protein>
    <submittedName>
        <fullName evidence="1">Uncharacterized protein</fullName>
    </submittedName>
</protein>
<dbReference type="RefSeq" id="WP_172274584.1">
    <property type="nucleotide sequence ID" value="NZ_CASGMU010000018.1"/>
</dbReference>
<reference evidence="1 2" key="1">
    <citation type="submission" date="2020-05" db="EMBL/GenBank/DDBJ databases">
        <title>Distinct polysaccharide utilization as determinants for interspecies competition between intestinal Prevotella spp.</title>
        <authorList>
            <person name="Galvez E.J.C."/>
            <person name="Iljazovic A."/>
            <person name="Strowig T."/>
        </authorList>
    </citation>
    <scope>NUCLEOTIDE SEQUENCE [LARGE SCALE GENOMIC DNA]</scope>
    <source>
        <strain evidence="1 2">PMUR</strain>
    </source>
</reference>
<organism evidence="1 2">
    <name type="scientific">Xylanibacter muris</name>
    <dbReference type="NCBI Taxonomy" id="2736290"/>
    <lineage>
        <taxon>Bacteria</taxon>
        <taxon>Pseudomonadati</taxon>
        <taxon>Bacteroidota</taxon>
        <taxon>Bacteroidia</taxon>
        <taxon>Bacteroidales</taxon>
        <taxon>Prevotellaceae</taxon>
        <taxon>Xylanibacter</taxon>
    </lineage>
</organism>
<dbReference type="EMBL" id="JABKKF010000003">
    <property type="protein sequence ID" value="NPD91634.1"/>
    <property type="molecule type" value="Genomic_DNA"/>
</dbReference>
<sequence length="90" mass="10399">MRRELKFALCAVVLVCSGITGYLSMPKTQESNMLMENVEALANVGEEPCNSINGYRQWKVNGNWFESKKEFYDCCDMKQEGYSPKENCRR</sequence>
<name>A0ABX2AN37_9BACT</name>
<keyword evidence="2" id="KW-1185">Reference proteome</keyword>
<evidence type="ECO:0000313" key="1">
    <source>
        <dbReference type="EMBL" id="NPD91634.1"/>
    </source>
</evidence>
<gene>
    <name evidence="1" type="ORF">HPS56_04575</name>
</gene>
<proteinExistence type="predicted"/>
<comment type="caution">
    <text evidence="1">The sequence shown here is derived from an EMBL/GenBank/DDBJ whole genome shotgun (WGS) entry which is preliminary data.</text>
</comment>
<evidence type="ECO:0000313" key="2">
    <source>
        <dbReference type="Proteomes" id="UP000714420"/>
    </source>
</evidence>